<evidence type="ECO:0000256" key="15">
    <source>
        <dbReference type="ARBA" id="ARBA00023163"/>
    </source>
</evidence>
<dbReference type="InterPro" id="IPR012337">
    <property type="entry name" value="RNaseH-like_sf"/>
</dbReference>
<keyword evidence="8" id="KW-0963">Cytoplasm</keyword>
<keyword evidence="15" id="KW-0804">Transcription</keyword>
<dbReference type="InterPro" id="IPR039637">
    <property type="entry name" value="CNOT7/CNOT8/Pop2"/>
</dbReference>
<evidence type="ECO:0000256" key="7">
    <source>
        <dbReference type="ARBA" id="ARBA00012161"/>
    </source>
</evidence>
<comment type="similarity">
    <text evidence="5">Belongs to the CAF1 family.</text>
</comment>
<comment type="subcellular location">
    <subcellularLocation>
        <location evidence="4">Cytoplasm</location>
    </subcellularLocation>
    <subcellularLocation>
        <location evidence="3">Nucleus</location>
    </subcellularLocation>
</comment>
<keyword evidence="16" id="KW-0539">Nucleus</keyword>
<evidence type="ECO:0000313" key="18">
    <source>
        <dbReference type="EMBL" id="KAJ1696646.1"/>
    </source>
</evidence>
<evidence type="ECO:0000256" key="4">
    <source>
        <dbReference type="ARBA" id="ARBA00004496"/>
    </source>
</evidence>
<keyword evidence="9" id="KW-0540">Nuclease</keyword>
<proteinExistence type="inferred from homology"/>
<dbReference type="PANTHER" id="PTHR10797">
    <property type="entry name" value="CCR4-NOT TRANSCRIPTION COMPLEX SUBUNIT"/>
    <property type="match status" value="1"/>
</dbReference>
<evidence type="ECO:0000256" key="9">
    <source>
        <dbReference type="ARBA" id="ARBA00022722"/>
    </source>
</evidence>
<dbReference type="InterPro" id="IPR006941">
    <property type="entry name" value="RNase_CAF1"/>
</dbReference>
<evidence type="ECO:0000256" key="10">
    <source>
        <dbReference type="ARBA" id="ARBA00022723"/>
    </source>
</evidence>
<dbReference type="SUPFAM" id="SSF53098">
    <property type="entry name" value="Ribonuclease H-like"/>
    <property type="match status" value="1"/>
</dbReference>
<evidence type="ECO:0000256" key="16">
    <source>
        <dbReference type="ARBA" id="ARBA00023242"/>
    </source>
</evidence>
<evidence type="ECO:0000256" key="17">
    <source>
        <dbReference type="ARBA" id="ARBA00025148"/>
    </source>
</evidence>
<name>A0A9Q0CMJ1_9POAL</name>
<dbReference type="GO" id="GO:0003723">
    <property type="term" value="F:RNA binding"/>
    <property type="evidence" value="ECO:0007669"/>
    <property type="project" value="UniProtKB-KW"/>
</dbReference>
<evidence type="ECO:0000313" key="19">
    <source>
        <dbReference type="Proteomes" id="UP001151287"/>
    </source>
</evidence>
<evidence type="ECO:0000256" key="5">
    <source>
        <dbReference type="ARBA" id="ARBA00008372"/>
    </source>
</evidence>
<comment type="caution">
    <text evidence="18">The sequence shown here is derived from an EMBL/GenBank/DDBJ whole genome shotgun (WGS) entry which is preliminary data.</text>
</comment>
<evidence type="ECO:0000256" key="8">
    <source>
        <dbReference type="ARBA" id="ARBA00022490"/>
    </source>
</evidence>
<dbReference type="Pfam" id="PF04857">
    <property type="entry name" value="CAF1"/>
    <property type="match status" value="2"/>
</dbReference>
<dbReference type="GO" id="GO:0004535">
    <property type="term" value="F:poly(A)-specific ribonuclease activity"/>
    <property type="evidence" value="ECO:0007669"/>
    <property type="project" value="UniProtKB-EC"/>
</dbReference>
<evidence type="ECO:0000256" key="3">
    <source>
        <dbReference type="ARBA" id="ARBA00004123"/>
    </source>
</evidence>
<dbReference type="Gene3D" id="3.30.420.10">
    <property type="entry name" value="Ribonuclease H-like superfamily/Ribonuclease H"/>
    <property type="match status" value="1"/>
</dbReference>
<sequence length="258" mass="29425">MMAVRRVWNHNLEHEFALIRDFARYCPYITIDTEYPGVVFESPMHPRHLSPEQRCHLVIKNVNCLKLIQLGLTLSTSDSDGGIFITWEFNFRGFNPLQDLNAPSSVELLKSQGLDFWANYNYGVDPQRFSALLWSSGLVCNPTKTWIGFHLAYDIAYLVKVLIGREFPNSMETFLKLVRQYFGSRVYDIKYLCKLRGICGGLEKVGSILDVKRAAGHAHHAGSDSLLTWHTFRSMKANFFRTGIEATHAGIIFGIQES</sequence>
<evidence type="ECO:0000256" key="13">
    <source>
        <dbReference type="ARBA" id="ARBA00022884"/>
    </source>
</evidence>
<dbReference type="Proteomes" id="UP001151287">
    <property type="component" value="Unassembled WGS sequence"/>
</dbReference>
<gene>
    <name evidence="18" type="ORF">LUZ63_005158</name>
</gene>
<dbReference type="EC" id="3.1.13.4" evidence="7"/>
<organism evidence="18 19">
    <name type="scientific">Rhynchospora breviuscula</name>
    <dbReference type="NCBI Taxonomy" id="2022672"/>
    <lineage>
        <taxon>Eukaryota</taxon>
        <taxon>Viridiplantae</taxon>
        <taxon>Streptophyta</taxon>
        <taxon>Embryophyta</taxon>
        <taxon>Tracheophyta</taxon>
        <taxon>Spermatophyta</taxon>
        <taxon>Magnoliopsida</taxon>
        <taxon>Liliopsida</taxon>
        <taxon>Poales</taxon>
        <taxon>Cyperaceae</taxon>
        <taxon>Cyperoideae</taxon>
        <taxon>Rhynchosporeae</taxon>
        <taxon>Rhynchospora</taxon>
    </lineage>
</organism>
<dbReference type="OrthoDB" id="589773at2759"/>
<dbReference type="GO" id="GO:0005737">
    <property type="term" value="C:cytoplasm"/>
    <property type="evidence" value="ECO:0007669"/>
    <property type="project" value="UniProtKB-SubCell"/>
</dbReference>
<dbReference type="InterPro" id="IPR036397">
    <property type="entry name" value="RNaseH_sf"/>
</dbReference>
<dbReference type="AlphaFoldDB" id="A0A9Q0CMJ1"/>
<keyword evidence="10" id="KW-0479">Metal-binding</keyword>
<evidence type="ECO:0000256" key="1">
    <source>
        <dbReference type="ARBA" id="ARBA00001663"/>
    </source>
</evidence>
<keyword evidence="11" id="KW-0378">Hydrolase</keyword>
<dbReference type="EMBL" id="JAMQYH010000002">
    <property type="protein sequence ID" value="KAJ1696646.1"/>
    <property type="molecule type" value="Genomic_DNA"/>
</dbReference>
<protein>
    <recommendedName>
        <fullName evidence="7">poly(A)-specific ribonuclease</fullName>
        <ecNumber evidence="7">3.1.13.4</ecNumber>
    </recommendedName>
</protein>
<reference evidence="18" key="1">
    <citation type="journal article" date="2022" name="Cell">
        <title>Repeat-based holocentromeres influence genome architecture and karyotype evolution.</title>
        <authorList>
            <person name="Hofstatter P.G."/>
            <person name="Thangavel G."/>
            <person name="Lux T."/>
            <person name="Neumann P."/>
            <person name="Vondrak T."/>
            <person name="Novak P."/>
            <person name="Zhang M."/>
            <person name="Costa L."/>
            <person name="Castellani M."/>
            <person name="Scott A."/>
            <person name="Toegelov H."/>
            <person name="Fuchs J."/>
            <person name="Mata-Sucre Y."/>
            <person name="Dias Y."/>
            <person name="Vanzela A.L.L."/>
            <person name="Huettel B."/>
            <person name="Almeida C.C.S."/>
            <person name="Simkova H."/>
            <person name="Souza G."/>
            <person name="Pedrosa-Harand A."/>
            <person name="Macas J."/>
            <person name="Mayer K.F.X."/>
            <person name="Houben A."/>
            <person name="Marques A."/>
        </authorList>
    </citation>
    <scope>NUCLEOTIDE SEQUENCE</scope>
    <source>
        <strain evidence="18">RhyBre1mFocal</strain>
    </source>
</reference>
<dbReference type="GO" id="GO:0046872">
    <property type="term" value="F:metal ion binding"/>
    <property type="evidence" value="ECO:0007669"/>
    <property type="project" value="UniProtKB-KW"/>
</dbReference>
<comment type="cofactor">
    <cofactor evidence="2">
        <name>a divalent metal cation</name>
        <dbReference type="ChEBI" id="CHEBI:60240"/>
    </cofactor>
</comment>
<keyword evidence="14" id="KW-0805">Transcription regulation</keyword>
<keyword evidence="12" id="KW-0269">Exonuclease</keyword>
<comment type="function">
    <text evidence="17">Ubiquitous transcription factor required for a diverse set of processes. It is a component of the CCR4 complex involved in the control of gene expression.</text>
</comment>
<evidence type="ECO:0000256" key="12">
    <source>
        <dbReference type="ARBA" id="ARBA00022839"/>
    </source>
</evidence>
<accession>A0A9Q0CMJ1</accession>
<dbReference type="GO" id="GO:0005634">
    <property type="term" value="C:nucleus"/>
    <property type="evidence" value="ECO:0007669"/>
    <property type="project" value="UniProtKB-SubCell"/>
</dbReference>
<comment type="catalytic activity">
    <reaction evidence="1">
        <text>Exonucleolytic cleavage of poly(A) to 5'-AMP.</text>
        <dbReference type="EC" id="3.1.13.4"/>
    </reaction>
</comment>
<evidence type="ECO:0000256" key="2">
    <source>
        <dbReference type="ARBA" id="ARBA00001968"/>
    </source>
</evidence>
<evidence type="ECO:0000256" key="11">
    <source>
        <dbReference type="ARBA" id="ARBA00022801"/>
    </source>
</evidence>
<comment type="subunit">
    <text evidence="6">Component of the CCR4-NOT complex, at least composed of CRR4 and CAF1 proteins.</text>
</comment>
<keyword evidence="13" id="KW-0694">RNA-binding</keyword>
<evidence type="ECO:0000256" key="6">
    <source>
        <dbReference type="ARBA" id="ARBA00011757"/>
    </source>
</evidence>
<evidence type="ECO:0000256" key="14">
    <source>
        <dbReference type="ARBA" id="ARBA00023015"/>
    </source>
</evidence>
<keyword evidence="19" id="KW-1185">Reference proteome</keyword>
<dbReference type="GO" id="GO:0030014">
    <property type="term" value="C:CCR4-NOT complex"/>
    <property type="evidence" value="ECO:0007669"/>
    <property type="project" value="InterPro"/>
</dbReference>